<keyword evidence="9" id="KW-1185">Reference proteome</keyword>
<dbReference type="Proteomes" id="UP001163823">
    <property type="component" value="Chromosome 9"/>
</dbReference>
<dbReference type="KEGG" id="qsa:O6P43_022952"/>
<dbReference type="InterPro" id="IPR001965">
    <property type="entry name" value="Znf_PHD"/>
</dbReference>
<protein>
    <submittedName>
        <fullName evidence="8">PHD and RING finger domain-containing protein</fullName>
    </submittedName>
</protein>
<feature type="region of interest" description="Disordered" evidence="5">
    <location>
        <begin position="358"/>
        <end position="379"/>
    </location>
</feature>
<dbReference type="Gene3D" id="3.30.40.10">
    <property type="entry name" value="Zinc/RING finger domain, C3HC4 (zinc finger)"/>
    <property type="match status" value="2"/>
</dbReference>
<comment type="caution">
    <text evidence="8">The sequence shown here is derived from an EMBL/GenBank/DDBJ whole genome shotgun (WGS) entry which is preliminary data.</text>
</comment>
<dbReference type="SMART" id="SM00184">
    <property type="entry name" value="RING"/>
    <property type="match status" value="1"/>
</dbReference>
<keyword evidence="3" id="KW-0862">Zinc</keyword>
<evidence type="ECO:0000256" key="2">
    <source>
        <dbReference type="ARBA" id="ARBA00022771"/>
    </source>
</evidence>
<sequence>MAIDSDSSSTSPNKRLKTLVTNTTLIQTSKSKSQEQPESVDVIESVTCGICYSDDGLSIRGEIDSCTHYFCFICIMEWAKHESRCPICRQRFSTICRPPKDGVFHCARVVKIPVRDQVYHPNGNMTSTSVDPYAQVQCSVCHGMEDESFLLLCDLCDAAAHTYCVGLGHNVPEGDWFCNDCTLSRADHENCDLENQNRILSDNHSDTLSEIVRESNNQANARPRRFVAHLNQLSPPVIPVPDRVSRVVDKRTELSARTLRRCRNVHHQVRAFRDNWNALRSGSLKFNRKSSEFGGTFSQKQYSSSVLLGRFGQLHSISSTSCQLSSTQAGSSSNGVHDQGSEDINRAWKMMDIAKKMQQTHERTSTAPQGSGHPSGTRGALKEVCNEGFGFHLLKTQVARSRDLNCTGLEKQYKSYHLQKDLEKHRPPKLVEKKQTKGAIKESIGQLGISSTSKLPKYVELPLSRKVQTSIQGGPCLEDGERRLGKNINETSSNMSKEHSSSASSATLVGSVSVVCSSSHQERVGASSSIKQTETFGKNSRIDKSLAEGTTKYDDAKSEIQSLVKLNLKLLSKDKQLGLETFKEVARLATHTILAACGLEHRKSNIHSFSGSVCSHTEGIQKFHKSVLMPNSCRQCFYVFVKNVVSSIMLEKLC</sequence>
<dbReference type="SMART" id="SM00249">
    <property type="entry name" value="PHD"/>
    <property type="match status" value="1"/>
</dbReference>
<dbReference type="Pfam" id="PF13639">
    <property type="entry name" value="zf-RING_2"/>
    <property type="match status" value="1"/>
</dbReference>
<keyword evidence="1" id="KW-0479">Metal-binding</keyword>
<feature type="domain" description="PHD-type" evidence="6">
    <location>
        <begin position="135"/>
        <end position="184"/>
    </location>
</feature>
<dbReference type="EMBL" id="JARAOO010000009">
    <property type="protein sequence ID" value="KAJ7956522.1"/>
    <property type="molecule type" value="Genomic_DNA"/>
</dbReference>
<accession>A0AAD7LF07</accession>
<dbReference type="PROSITE" id="PS00518">
    <property type="entry name" value="ZF_RING_1"/>
    <property type="match status" value="1"/>
</dbReference>
<dbReference type="PROSITE" id="PS50016">
    <property type="entry name" value="ZF_PHD_2"/>
    <property type="match status" value="1"/>
</dbReference>
<dbReference type="GO" id="GO:0008270">
    <property type="term" value="F:zinc ion binding"/>
    <property type="evidence" value="ECO:0007669"/>
    <property type="project" value="UniProtKB-KW"/>
</dbReference>
<keyword evidence="2 4" id="KW-0863">Zinc-finger</keyword>
<proteinExistence type="predicted"/>
<organism evidence="8 9">
    <name type="scientific">Quillaja saponaria</name>
    <name type="common">Soap bark tree</name>
    <dbReference type="NCBI Taxonomy" id="32244"/>
    <lineage>
        <taxon>Eukaryota</taxon>
        <taxon>Viridiplantae</taxon>
        <taxon>Streptophyta</taxon>
        <taxon>Embryophyta</taxon>
        <taxon>Tracheophyta</taxon>
        <taxon>Spermatophyta</taxon>
        <taxon>Magnoliopsida</taxon>
        <taxon>eudicotyledons</taxon>
        <taxon>Gunneridae</taxon>
        <taxon>Pentapetalae</taxon>
        <taxon>rosids</taxon>
        <taxon>fabids</taxon>
        <taxon>Fabales</taxon>
        <taxon>Quillajaceae</taxon>
        <taxon>Quillaja</taxon>
    </lineage>
</organism>
<feature type="domain" description="RING-type" evidence="7">
    <location>
        <begin position="48"/>
        <end position="89"/>
    </location>
</feature>
<evidence type="ECO:0000256" key="5">
    <source>
        <dbReference type="SAM" id="MobiDB-lite"/>
    </source>
</evidence>
<feature type="compositionally biased region" description="Polar residues" evidence="5">
    <location>
        <begin position="365"/>
        <end position="374"/>
    </location>
</feature>
<dbReference type="PROSITE" id="PS50089">
    <property type="entry name" value="ZF_RING_2"/>
    <property type="match status" value="1"/>
</dbReference>
<dbReference type="InterPro" id="IPR011011">
    <property type="entry name" value="Znf_FYVE_PHD"/>
</dbReference>
<dbReference type="PANTHER" id="PTHR47177">
    <property type="entry name" value="F18C1.6 PROTEIN"/>
    <property type="match status" value="1"/>
</dbReference>
<evidence type="ECO:0000256" key="3">
    <source>
        <dbReference type="ARBA" id="ARBA00022833"/>
    </source>
</evidence>
<dbReference type="Pfam" id="PF00628">
    <property type="entry name" value="PHD"/>
    <property type="match status" value="1"/>
</dbReference>
<evidence type="ECO:0000256" key="4">
    <source>
        <dbReference type="PROSITE-ProRule" id="PRU00175"/>
    </source>
</evidence>
<dbReference type="PANTHER" id="PTHR47177:SF4">
    <property type="entry name" value="OS06G0283200 PROTEIN"/>
    <property type="match status" value="1"/>
</dbReference>
<gene>
    <name evidence="8" type="ORF">O6P43_022952</name>
</gene>
<dbReference type="InterPro" id="IPR019787">
    <property type="entry name" value="Znf_PHD-finger"/>
</dbReference>
<name>A0AAD7LF07_QUISA</name>
<dbReference type="InterPro" id="IPR001841">
    <property type="entry name" value="Znf_RING"/>
</dbReference>
<evidence type="ECO:0000313" key="9">
    <source>
        <dbReference type="Proteomes" id="UP001163823"/>
    </source>
</evidence>
<dbReference type="SUPFAM" id="SSF57850">
    <property type="entry name" value="RING/U-box"/>
    <property type="match status" value="1"/>
</dbReference>
<evidence type="ECO:0000259" key="6">
    <source>
        <dbReference type="PROSITE" id="PS50016"/>
    </source>
</evidence>
<dbReference type="AlphaFoldDB" id="A0AAD7LF07"/>
<evidence type="ECO:0000256" key="1">
    <source>
        <dbReference type="ARBA" id="ARBA00022723"/>
    </source>
</evidence>
<dbReference type="InterPro" id="IPR017907">
    <property type="entry name" value="Znf_RING_CS"/>
</dbReference>
<dbReference type="InterPro" id="IPR013083">
    <property type="entry name" value="Znf_RING/FYVE/PHD"/>
</dbReference>
<evidence type="ECO:0000313" key="8">
    <source>
        <dbReference type="EMBL" id="KAJ7956522.1"/>
    </source>
</evidence>
<evidence type="ECO:0000259" key="7">
    <source>
        <dbReference type="PROSITE" id="PS50089"/>
    </source>
</evidence>
<dbReference type="SUPFAM" id="SSF57903">
    <property type="entry name" value="FYVE/PHD zinc finger"/>
    <property type="match status" value="1"/>
</dbReference>
<reference evidence="8" key="1">
    <citation type="journal article" date="2023" name="Science">
        <title>Elucidation of the pathway for biosynthesis of saponin adjuvants from the soapbark tree.</title>
        <authorList>
            <person name="Reed J."/>
            <person name="Orme A."/>
            <person name="El-Demerdash A."/>
            <person name="Owen C."/>
            <person name="Martin L.B.B."/>
            <person name="Misra R.C."/>
            <person name="Kikuchi S."/>
            <person name="Rejzek M."/>
            <person name="Martin A.C."/>
            <person name="Harkess A."/>
            <person name="Leebens-Mack J."/>
            <person name="Louveau T."/>
            <person name="Stephenson M.J."/>
            <person name="Osbourn A."/>
        </authorList>
    </citation>
    <scope>NUCLEOTIDE SEQUENCE</scope>
    <source>
        <strain evidence="8">S10</strain>
    </source>
</reference>